<keyword evidence="2" id="KW-1133">Transmembrane helix</keyword>
<feature type="region of interest" description="Disordered" evidence="1">
    <location>
        <begin position="225"/>
        <end position="263"/>
    </location>
</feature>
<protein>
    <submittedName>
        <fullName evidence="4">Podoplanin domain-containing protein</fullName>
    </submittedName>
</protein>
<proteinExistence type="predicted"/>
<reference evidence="4 5" key="1">
    <citation type="submission" date="2016-01" db="EMBL/GenBank/DDBJ databases">
        <title>Biosynthesis of antibiotic leucinostatins and their inhibition on Phytophthora in bio-control Purpureocillium lilacinum.</title>
        <authorList>
            <person name="Wang G."/>
            <person name="Liu Z."/>
            <person name="Lin R."/>
            <person name="Li E."/>
            <person name="Mao Z."/>
            <person name="Ling J."/>
            <person name="Yin W."/>
            <person name="Xie B."/>
        </authorList>
    </citation>
    <scope>NUCLEOTIDE SEQUENCE [LARGE SCALE GENOMIC DNA]</scope>
    <source>
        <strain evidence="4">PLBJ-1</strain>
    </source>
</reference>
<feature type="transmembrane region" description="Helical" evidence="2">
    <location>
        <begin position="191"/>
        <end position="215"/>
    </location>
</feature>
<accession>A0A179HC04</accession>
<dbReference type="EMBL" id="LSBH01000001">
    <property type="protein sequence ID" value="OAQ87594.1"/>
    <property type="molecule type" value="Genomic_DNA"/>
</dbReference>
<keyword evidence="3" id="KW-0732">Signal</keyword>
<sequence>MELTTLLTTLSLVSGAVAQTCYWPNGSEADNLLPCSHGPDPEYSTCCFKGHYGLSNGLCFEPLGMTMYRAGCTDRTFNSQSCASFCYGDKYEISGEKPLLGASQSGVWTCGDNKFACTPFSCSANNFTVPASKMLQNAALLSDIGQLSATATATTAGSATATGSVVTHTVTSPANSTSEQCDTTGGVSTGGAVGIGVGIGAPLALATAGLLVIYLRERRRRQAFESGTWPSPHSKGVHGEVSGDSTVRSEMMASHHQRHELGT</sequence>
<feature type="signal peptide" evidence="3">
    <location>
        <begin position="1"/>
        <end position="18"/>
    </location>
</feature>
<evidence type="ECO:0000256" key="2">
    <source>
        <dbReference type="SAM" id="Phobius"/>
    </source>
</evidence>
<organism evidence="4 5">
    <name type="scientific">Purpureocillium lilacinum</name>
    <name type="common">Paecilomyces lilacinus</name>
    <dbReference type="NCBI Taxonomy" id="33203"/>
    <lineage>
        <taxon>Eukaryota</taxon>
        <taxon>Fungi</taxon>
        <taxon>Dikarya</taxon>
        <taxon>Ascomycota</taxon>
        <taxon>Pezizomycotina</taxon>
        <taxon>Sordariomycetes</taxon>
        <taxon>Hypocreomycetidae</taxon>
        <taxon>Hypocreales</taxon>
        <taxon>Ophiocordycipitaceae</taxon>
        <taxon>Purpureocillium</taxon>
    </lineage>
</organism>
<keyword evidence="2" id="KW-0472">Membrane</keyword>
<dbReference type="Proteomes" id="UP000078240">
    <property type="component" value="Unassembled WGS sequence"/>
</dbReference>
<gene>
    <name evidence="4" type="ORF">VFPBJ_01634</name>
</gene>
<evidence type="ECO:0000256" key="1">
    <source>
        <dbReference type="SAM" id="MobiDB-lite"/>
    </source>
</evidence>
<evidence type="ECO:0000256" key="3">
    <source>
        <dbReference type="SAM" id="SignalP"/>
    </source>
</evidence>
<evidence type="ECO:0000313" key="5">
    <source>
        <dbReference type="Proteomes" id="UP000078240"/>
    </source>
</evidence>
<dbReference type="AlphaFoldDB" id="A0A179HC04"/>
<evidence type="ECO:0000313" key="4">
    <source>
        <dbReference type="EMBL" id="OAQ87594.1"/>
    </source>
</evidence>
<comment type="caution">
    <text evidence="4">The sequence shown here is derived from an EMBL/GenBank/DDBJ whole genome shotgun (WGS) entry which is preliminary data.</text>
</comment>
<keyword evidence="2" id="KW-0812">Transmembrane</keyword>
<name>A0A179HC04_PURLI</name>
<feature type="chain" id="PRO_5008103411" evidence="3">
    <location>
        <begin position="19"/>
        <end position="263"/>
    </location>
</feature>